<name>A0A3B0TDA0_9ZZZZ</name>
<proteinExistence type="predicted"/>
<dbReference type="SUPFAM" id="SSF49785">
    <property type="entry name" value="Galactose-binding domain-like"/>
    <property type="match status" value="1"/>
</dbReference>
<organism evidence="1">
    <name type="scientific">hydrothermal vent metagenome</name>
    <dbReference type="NCBI Taxonomy" id="652676"/>
    <lineage>
        <taxon>unclassified sequences</taxon>
        <taxon>metagenomes</taxon>
        <taxon>ecological metagenomes</taxon>
    </lineage>
</organism>
<protein>
    <submittedName>
        <fullName evidence="1">Uncharacterized protein</fullName>
    </submittedName>
</protein>
<reference evidence="1" key="1">
    <citation type="submission" date="2018-06" db="EMBL/GenBank/DDBJ databases">
        <authorList>
            <person name="Zhirakovskaya E."/>
        </authorList>
    </citation>
    <scope>NUCLEOTIDE SEQUENCE</scope>
</reference>
<dbReference type="PROSITE" id="PS51257">
    <property type="entry name" value="PROKAR_LIPOPROTEIN"/>
    <property type="match status" value="1"/>
</dbReference>
<accession>A0A3B0TDA0</accession>
<evidence type="ECO:0000313" key="1">
    <source>
        <dbReference type="EMBL" id="VAW15968.1"/>
    </source>
</evidence>
<dbReference type="AlphaFoldDB" id="A0A3B0TDA0"/>
<dbReference type="EMBL" id="UOEN01000298">
    <property type="protein sequence ID" value="VAW15968.1"/>
    <property type="molecule type" value="Genomic_DNA"/>
</dbReference>
<dbReference type="InterPro" id="IPR008979">
    <property type="entry name" value="Galactose-bd-like_sf"/>
</dbReference>
<dbReference type="Gene3D" id="2.60.120.430">
    <property type="entry name" value="Galactose-binding lectin"/>
    <property type="match status" value="1"/>
</dbReference>
<gene>
    <name evidence="1" type="ORF">MNBD_BACTEROID05-990</name>
</gene>
<sequence length="215" mass="24251">MKFSRILCGLYVLFLFGCSQPPSNEKSLEKDVGSLEQKETKTDYVPFYVYLNKGSRENHYIPSGFMPNGNCIEFNDAWLQNCHSLKTCMKVSYDVECSRKDQNWGGIYWLYPANNWGNKKGGFDLTGASKLTFWAKGLEGGEQIQEFTVGGISGNYPDSDTAVIGPVILSDQWKQYSIDLRGKDLKSISGGFAWTTSEDVNPETCVFFLDDIKFE</sequence>